<reference evidence="6 7" key="2">
    <citation type="submission" date="2018-11" db="EMBL/GenBank/DDBJ databases">
        <authorList>
            <consortium name="Pathogen Informatics"/>
        </authorList>
    </citation>
    <scope>NUCLEOTIDE SEQUENCE [LARGE SCALE GENOMIC DNA]</scope>
</reference>
<keyword evidence="4" id="KW-0239">DNA-directed DNA polymerase</keyword>
<dbReference type="Proteomes" id="UP000270296">
    <property type="component" value="Unassembled WGS sequence"/>
</dbReference>
<feature type="domain" description="DNA-directed DNA polymerase family B multifunctional" evidence="5">
    <location>
        <begin position="105"/>
        <end position="191"/>
    </location>
</feature>
<dbReference type="SUPFAM" id="SSF56672">
    <property type="entry name" value="DNA/RNA polymerases"/>
    <property type="match status" value="1"/>
</dbReference>
<dbReference type="InterPro" id="IPR012337">
    <property type="entry name" value="RNaseH-like_sf"/>
</dbReference>
<accession>A0A183J2Q1</accession>
<dbReference type="Gene3D" id="3.90.1600.10">
    <property type="entry name" value="Palm domain of DNA polymerase"/>
    <property type="match status" value="1"/>
</dbReference>
<dbReference type="PANTHER" id="PTHR45812:SF1">
    <property type="entry name" value="DNA POLYMERASE ZETA CATALYTIC SUBUNIT"/>
    <property type="match status" value="1"/>
</dbReference>
<evidence type="ECO:0000256" key="4">
    <source>
        <dbReference type="ARBA" id="ARBA00022932"/>
    </source>
</evidence>
<evidence type="ECO:0000256" key="2">
    <source>
        <dbReference type="ARBA" id="ARBA00022679"/>
    </source>
</evidence>
<keyword evidence="2" id="KW-0808">Transferase</keyword>
<dbReference type="Gene3D" id="3.30.420.10">
    <property type="entry name" value="Ribonuclease H-like superfamily/Ribonuclease H"/>
    <property type="match status" value="2"/>
</dbReference>
<evidence type="ECO:0000256" key="3">
    <source>
        <dbReference type="ARBA" id="ARBA00022695"/>
    </source>
</evidence>
<dbReference type="GO" id="GO:0003887">
    <property type="term" value="F:DNA-directed DNA polymerase activity"/>
    <property type="evidence" value="ECO:0007669"/>
    <property type="project" value="UniProtKB-KW"/>
</dbReference>
<dbReference type="EC" id="2.7.7.7" evidence="1"/>
<dbReference type="GO" id="GO:0003677">
    <property type="term" value="F:DNA binding"/>
    <property type="evidence" value="ECO:0007669"/>
    <property type="project" value="InterPro"/>
</dbReference>
<evidence type="ECO:0000313" key="7">
    <source>
        <dbReference type="Proteomes" id="UP000270296"/>
    </source>
</evidence>
<dbReference type="GO" id="GO:0000166">
    <property type="term" value="F:nucleotide binding"/>
    <property type="evidence" value="ECO:0007669"/>
    <property type="project" value="InterPro"/>
</dbReference>
<dbReference type="PANTHER" id="PTHR45812">
    <property type="entry name" value="DNA POLYMERASE ZETA CATALYTIC SUBUNIT"/>
    <property type="match status" value="1"/>
</dbReference>
<sequence>MLSWGYLFERADFLKHPLVSRCSRIPLEPRQSRGSSEDDWWAMADIDIAGRVMLNLWRLMRSEFSFRWRVVDYYLLRVILQLRFLITRDLVHRTAELARLFGIQFFEVLSRGSQFRVESMLLRMAKEQRFLLFSPSVRQRSRMAAPECLPLVMEPQSQFYVDPVVVLDFQALYPSICIAYNYCYSTCLGKVCSLNE</sequence>
<evidence type="ECO:0000259" key="5">
    <source>
        <dbReference type="Pfam" id="PF00136"/>
    </source>
</evidence>
<protein>
    <recommendedName>
        <fullName evidence="1">DNA-directed DNA polymerase</fullName>
        <ecNumber evidence="1">2.7.7.7</ecNumber>
    </recommendedName>
</protein>
<dbReference type="AlphaFoldDB" id="A0A183J2Q1"/>
<dbReference type="GO" id="GO:0000724">
    <property type="term" value="P:double-strand break repair via homologous recombination"/>
    <property type="evidence" value="ECO:0007669"/>
    <property type="project" value="TreeGrafter"/>
</dbReference>
<dbReference type="GO" id="GO:0005634">
    <property type="term" value="C:nucleus"/>
    <property type="evidence" value="ECO:0007669"/>
    <property type="project" value="TreeGrafter"/>
</dbReference>
<dbReference type="OrthoDB" id="2414538at2759"/>
<proteinExistence type="predicted"/>
<dbReference type="InterPro" id="IPR006134">
    <property type="entry name" value="DNA-dir_DNA_pol_B_multi_dom"/>
</dbReference>
<evidence type="ECO:0000313" key="8">
    <source>
        <dbReference type="WBParaSite" id="SBAD_0001051201-mRNA-1"/>
    </source>
</evidence>
<reference evidence="8" key="1">
    <citation type="submission" date="2016-06" db="UniProtKB">
        <authorList>
            <consortium name="WormBaseParasite"/>
        </authorList>
    </citation>
    <scope>IDENTIFICATION</scope>
</reference>
<dbReference type="GO" id="GO:0042276">
    <property type="term" value="P:error-prone translesion synthesis"/>
    <property type="evidence" value="ECO:0007669"/>
    <property type="project" value="TreeGrafter"/>
</dbReference>
<keyword evidence="3" id="KW-0548">Nucleotidyltransferase</keyword>
<dbReference type="WBParaSite" id="SBAD_0001051201-mRNA-1">
    <property type="protein sequence ID" value="SBAD_0001051201-mRNA-1"/>
    <property type="gene ID" value="SBAD_0001051201"/>
</dbReference>
<evidence type="ECO:0000313" key="6">
    <source>
        <dbReference type="EMBL" id="VDP29399.1"/>
    </source>
</evidence>
<evidence type="ECO:0000256" key="1">
    <source>
        <dbReference type="ARBA" id="ARBA00012417"/>
    </source>
</evidence>
<organism evidence="8">
    <name type="scientific">Soboliphyme baturini</name>
    <dbReference type="NCBI Taxonomy" id="241478"/>
    <lineage>
        <taxon>Eukaryota</taxon>
        <taxon>Metazoa</taxon>
        <taxon>Ecdysozoa</taxon>
        <taxon>Nematoda</taxon>
        <taxon>Enoplea</taxon>
        <taxon>Dorylaimia</taxon>
        <taxon>Dioctophymatida</taxon>
        <taxon>Dioctophymatoidea</taxon>
        <taxon>Soboliphymatidae</taxon>
        <taxon>Soboliphyme</taxon>
    </lineage>
</organism>
<dbReference type="SUPFAM" id="SSF53098">
    <property type="entry name" value="Ribonuclease H-like"/>
    <property type="match status" value="1"/>
</dbReference>
<dbReference type="InterPro" id="IPR030559">
    <property type="entry name" value="PolZ_Rev3"/>
</dbReference>
<dbReference type="GO" id="GO:0016035">
    <property type="term" value="C:zeta DNA polymerase complex"/>
    <property type="evidence" value="ECO:0007669"/>
    <property type="project" value="InterPro"/>
</dbReference>
<gene>
    <name evidence="6" type="ORF">SBAD_LOCUS10149</name>
</gene>
<dbReference type="InterPro" id="IPR036397">
    <property type="entry name" value="RNaseH_sf"/>
</dbReference>
<dbReference type="InterPro" id="IPR043502">
    <property type="entry name" value="DNA/RNA_pol_sf"/>
</dbReference>
<dbReference type="InterPro" id="IPR023211">
    <property type="entry name" value="DNA_pol_palm_dom_sf"/>
</dbReference>
<name>A0A183J2Q1_9BILA</name>
<dbReference type="EMBL" id="UZAM01013683">
    <property type="protein sequence ID" value="VDP29399.1"/>
    <property type="molecule type" value="Genomic_DNA"/>
</dbReference>
<dbReference type="Pfam" id="PF00136">
    <property type="entry name" value="DNA_pol_B"/>
    <property type="match status" value="1"/>
</dbReference>
<keyword evidence="7" id="KW-1185">Reference proteome</keyword>